<dbReference type="RefSeq" id="WP_015787588.1">
    <property type="nucleotide sequence ID" value="NZ_CALJZO010000087.1"/>
</dbReference>
<dbReference type="EMBL" id="JRZE01000003">
    <property type="protein sequence ID" value="KHF44069.1"/>
    <property type="molecule type" value="Genomic_DNA"/>
</dbReference>
<evidence type="ECO:0008006" key="4">
    <source>
        <dbReference type="Google" id="ProtNLM"/>
    </source>
</evidence>
<dbReference type="AlphaFoldDB" id="A0A837D894"/>
<keyword evidence="1" id="KW-0732">Signal</keyword>
<evidence type="ECO:0000313" key="3">
    <source>
        <dbReference type="Proteomes" id="UP000030848"/>
    </source>
</evidence>
<sequence>MFKKSAIVASAAAGLLMIGSPAFATADETEIYDISGNTSQFGLININELLDLDLGLCDLLDVGVGVLGQGNSQGHSSCIAEAESN</sequence>
<proteinExistence type="predicted"/>
<dbReference type="Proteomes" id="UP000030848">
    <property type="component" value="Unassembled WGS sequence"/>
</dbReference>
<feature type="chain" id="PRO_5032386972" description="Secreted protein" evidence="1">
    <location>
        <begin position="25"/>
        <end position="85"/>
    </location>
</feature>
<name>A0A837D894_9PSEU</name>
<feature type="signal peptide" evidence="1">
    <location>
        <begin position="1"/>
        <end position="24"/>
    </location>
</feature>
<protein>
    <recommendedName>
        <fullName evidence="4">Secreted protein</fullName>
    </recommendedName>
</protein>
<evidence type="ECO:0000313" key="2">
    <source>
        <dbReference type="EMBL" id="KHF44069.1"/>
    </source>
</evidence>
<gene>
    <name evidence="2" type="ORF">MINT15_09510</name>
</gene>
<dbReference type="OrthoDB" id="3699148at2"/>
<organism evidence="2 3">
    <name type="scientific">Saccharomonospora viridis</name>
    <dbReference type="NCBI Taxonomy" id="1852"/>
    <lineage>
        <taxon>Bacteria</taxon>
        <taxon>Bacillati</taxon>
        <taxon>Actinomycetota</taxon>
        <taxon>Actinomycetes</taxon>
        <taxon>Pseudonocardiales</taxon>
        <taxon>Pseudonocardiaceae</taxon>
        <taxon>Saccharomonospora</taxon>
    </lineage>
</organism>
<reference evidence="2 3" key="1">
    <citation type="submission" date="2014-10" db="EMBL/GenBank/DDBJ databases">
        <title>Genome sequence of Micropolyspora internatus JCM3315.</title>
        <authorList>
            <person name="Shin S.-K."/>
            <person name="Yi H."/>
        </authorList>
    </citation>
    <scope>NUCLEOTIDE SEQUENCE [LARGE SCALE GENOMIC DNA]</scope>
    <source>
        <strain evidence="2 3">JCM 3315</strain>
    </source>
</reference>
<accession>A0A837D894</accession>
<evidence type="ECO:0000256" key="1">
    <source>
        <dbReference type="SAM" id="SignalP"/>
    </source>
</evidence>
<comment type="caution">
    <text evidence="2">The sequence shown here is derived from an EMBL/GenBank/DDBJ whole genome shotgun (WGS) entry which is preliminary data.</text>
</comment>